<comment type="caution">
    <text evidence="3">The sequence shown here is derived from an EMBL/GenBank/DDBJ whole genome shotgun (WGS) entry which is preliminary data.</text>
</comment>
<dbReference type="InterPro" id="IPR047122">
    <property type="entry name" value="Trans-enoyl_RdTase-like"/>
</dbReference>
<dbReference type="InterPro" id="IPR020843">
    <property type="entry name" value="ER"/>
</dbReference>
<dbReference type="Gene3D" id="3.40.50.720">
    <property type="entry name" value="NAD(P)-binding Rossmann-like Domain"/>
    <property type="match status" value="1"/>
</dbReference>
<protein>
    <submittedName>
        <fullName evidence="3">Zinc-type alcohol dehydrogenase-like protein C2E1P3.01</fullName>
    </submittedName>
</protein>
<feature type="region of interest" description="Disordered" evidence="1">
    <location>
        <begin position="445"/>
        <end position="464"/>
    </location>
</feature>
<evidence type="ECO:0000313" key="3">
    <source>
        <dbReference type="EMBL" id="RDB28849.1"/>
    </source>
</evidence>
<dbReference type="InterPro" id="IPR036291">
    <property type="entry name" value="NAD(P)-bd_dom_sf"/>
</dbReference>
<evidence type="ECO:0000313" key="4">
    <source>
        <dbReference type="Proteomes" id="UP000076154"/>
    </source>
</evidence>
<keyword evidence="4" id="KW-1185">Reference proteome</keyword>
<dbReference type="SUPFAM" id="SSF51735">
    <property type="entry name" value="NAD(P)-binding Rossmann-fold domains"/>
    <property type="match status" value="1"/>
</dbReference>
<dbReference type="Proteomes" id="UP000076154">
    <property type="component" value="Unassembled WGS sequence"/>
</dbReference>
<accession>A0A369K2J0</accession>
<dbReference type="OrthoDB" id="3233595at2759"/>
<reference evidence="3" key="1">
    <citation type="submission" date="2018-04" db="EMBL/GenBank/DDBJ databases">
        <title>Whole genome sequencing of Hypsizygus marmoreus.</title>
        <authorList>
            <person name="Choi I.-G."/>
            <person name="Min B."/>
            <person name="Kim J.-G."/>
            <person name="Kim S."/>
            <person name="Oh Y.-L."/>
            <person name="Kong W.-S."/>
            <person name="Park H."/>
            <person name="Jeong J."/>
            <person name="Song E.-S."/>
        </authorList>
    </citation>
    <scope>NUCLEOTIDE SEQUENCE [LARGE SCALE GENOMIC DNA]</scope>
    <source>
        <strain evidence="3">51987-8</strain>
    </source>
</reference>
<dbReference type="Pfam" id="PF00107">
    <property type="entry name" value="ADH_zinc_N"/>
    <property type="match status" value="1"/>
</dbReference>
<dbReference type="Gene3D" id="3.90.180.10">
    <property type="entry name" value="Medium-chain alcohol dehydrogenases, catalytic domain"/>
    <property type="match status" value="1"/>
</dbReference>
<gene>
    <name evidence="3" type="ORF">Hypma_014949</name>
</gene>
<name>A0A369K2J0_HYPMA</name>
<dbReference type="GO" id="GO:0016651">
    <property type="term" value="F:oxidoreductase activity, acting on NAD(P)H"/>
    <property type="evidence" value="ECO:0007669"/>
    <property type="project" value="InterPro"/>
</dbReference>
<dbReference type="PANTHER" id="PTHR45348:SF2">
    <property type="entry name" value="ZINC-TYPE ALCOHOL DEHYDROGENASE-LIKE PROTEIN C2E1P3.01"/>
    <property type="match status" value="1"/>
</dbReference>
<feature type="compositionally biased region" description="Polar residues" evidence="1">
    <location>
        <begin position="445"/>
        <end position="457"/>
    </location>
</feature>
<evidence type="ECO:0000256" key="1">
    <source>
        <dbReference type="SAM" id="MobiDB-lite"/>
    </source>
</evidence>
<dbReference type="STRING" id="39966.A0A369K2J0"/>
<sequence>MYRCKGSQRSETKMNPSTLLVTSALYPTLMNQQFIPPETGIVTPTEQQMQRLTKLQDLAKRQPTEYITIYIYSSKSYILITSLFHPLAHNMPQHKALYLDSKCGKFVLGTNETPKPGQGELLVRIEAVGLNPVDWGIQKWGLFIETYPAILGTDTAGVVVEVGQGVTNFAVGDRVLYQGAWANDRASYQQFNVVSASITAKIPNFLSFEAAASVPVCLTAAFLGLYNANPHGAGYSAPFKSSSVGKYAGKPLFVFGGAGAVGQFAIQLGKLSGFSPIITTASLHQTRYLKSLGATHVIDRHLPLSSLRDEVKNITTTPLDIVFDAVSTADTQKAGYELLSPRGSLVVLLNPEVAKTEGKEIYHVFAIPTLPHTSKICTEMYRHLTGWLEEGVIRPNNVEILPQGLEGVVDGLAKLENGQVSGTKLIARPQLTGNVREKLSISTKQEALGSEKSNGTTQKEKTAAKRKSLFRRIIS</sequence>
<dbReference type="InterPro" id="IPR013154">
    <property type="entry name" value="ADH-like_N"/>
</dbReference>
<dbReference type="PANTHER" id="PTHR45348">
    <property type="entry name" value="HYPOTHETICAL OXIDOREDUCTASE (EUROFUNG)"/>
    <property type="match status" value="1"/>
</dbReference>
<dbReference type="InterPro" id="IPR011032">
    <property type="entry name" value="GroES-like_sf"/>
</dbReference>
<dbReference type="SUPFAM" id="SSF50129">
    <property type="entry name" value="GroES-like"/>
    <property type="match status" value="1"/>
</dbReference>
<dbReference type="FunCoup" id="A0A369K2J0">
    <property type="interactions" value="10"/>
</dbReference>
<dbReference type="SMART" id="SM00829">
    <property type="entry name" value="PKS_ER"/>
    <property type="match status" value="1"/>
</dbReference>
<dbReference type="AlphaFoldDB" id="A0A369K2J0"/>
<dbReference type="EMBL" id="LUEZ02000010">
    <property type="protein sequence ID" value="RDB28849.1"/>
    <property type="molecule type" value="Genomic_DNA"/>
</dbReference>
<dbReference type="InParanoid" id="A0A369K2J0"/>
<dbReference type="CDD" id="cd08249">
    <property type="entry name" value="enoyl_reductase_like"/>
    <property type="match status" value="1"/>
</dbReference>
<dbReference type="Pfam" id="PF08240">
    <property type="entry name" value="ADH_N"/>
    <property type="match status" value="1"/>
</dbReference>
<organism evidence="3 4">
    <name type="scientific">Hypsizygus marmoreus</name>
    <name type="common">White beech mushroom</name>
    <name type="synonym">Agaricus marmoreus</name>
    <dbReference type="NCBI Taxonomy" id="39966"/>
    <lineage>
        <taxon>Eukaryota</taxon>
        <taxon>Fungi</taxon>
        <taxon>Dikarya</taxon>
        <taxon>Basidiomycota</taxon>
        <taxon>Agaricomycotina</taxon>
        <taxon>Agaricomycetes</taxon>
        <taxon>Agaricomycetidae</taxon>
        <taxon>Agaricales</taxon>
        <taxon>Tricholomatineae</taxon>
        <taxon>Lyophyllaceae</taxon>
        <taxon>Hypsizygus</taxon>
    </lineage>
</organism>
<feature type="domain" description="Enoyl reductase (ER)" evidence="2">
    <location>
        <begin position="104"/>
        <end position="426"/>
    </location>
</feature>
<dbReference type="InterPro" id="IPR013149">
    <property type="entry name" value="ADH-like_C"/>
</dbReference>
<evidence type="ECO:0000259" key="2">
    <source>
        <dbReference type="SMART" id="SM00829"/>
    </source>
</evidence>
<proteinExistence type="predicted"/>